<keyword evidence="2" id="KW-1185">Reference proteome</keyword>
<dbReference type="Proteomes" id="UP000614350">
    <property type="component" value="Unassembled WGS sequence"/>
</dbReference>
<comment type="caution">
    <text evidence="1">The sequence shown here is derived from an EMBL/GenBank/DDBJ whole genome shotgun (WGS) entry which is preliminary data.</text>
</comment>
<evidence type="ECO:0000313" key="2">
    <source>
        <dbReference type="Proteomes" id="UP000614350"/>
    </source>
</evidence>
<gene>
    <name evidence="1" type="ORF">HZH66_014839</name>
</gene>
<dbReference type="EMBL" id="JACSEA010000023">
    <property type="protein sequence ID" value="KAF7379468.1"/>
    <property type="molecule type" value="Genomic_DNA"/>
</dbReference>
<organism evidence="1 2">
    <name type="scientific">Vespula vulgaris</name>
    <name type="common">Yellow jacket</name>
    <name type="synonym">Wasp</name>
    <dbReference type="NCBI Taxonomy" id="7454"/>
    <lineage>
        <taxon>Eukaryota</taxon>
        <taxon>Metazoa</taxon>
        <taxon>Ecdysozoa</taxon>
        <taxon>Arthropoda</taxon>
        <taxon>Hexapoda</taxon>
        <taxon>Insecta</taxon>
        <taxon>Pterygota</taxon>
        <taxon>Neoptera</taxon>
        <taxon>Endopterygota</taxon>
        <taxon>Hymenoptera</taxon>
        <taxon>Apocrita</taxon>
        <taxon>Aculeata</taxon>
        <taxon>Vespoidea</taxon>
        <taxon>Vespidae</taxon>
        <taxon>Vespinae</taxon>
        <taxon>Vespula</taxon>
    </lineage>
</organism>
<accession>A0A834IZ19</accession>
<name>A0A834IZ19_VESVU</name>
<proteinExistence type="predicted"/>
<protein>
    <submittedName>
        <fullName evidence="1">Uncharacterized protein</fullName>
    </submittedName>
</protein>
<reference evidence="1" key="1">
    <citation type="journal article" date="2020" name="G3 (Bethesda)">
        <title>High-Quality Assemblies for Three Invasive Social Wasps from the &lt;i&gt;Vespula&lt;/i&gt; Genus.</title>
        <authorList>
            <person name="Harrop T.W.R."/>
            <person name="Guhlin J."/>
            <person name="McLaughlin G.M."/>
            <person name="Permina E."/>
            <person name="Stockwell P."/>
            <person name="Gilligan J."/>
            <person name="Le Lec M.F."/>
            <person name="Gruber M.A.M."/>
            <person name="Quinn O."/>
            <person name="Lovegrove M."/>
            <person name="Duncan E.J."/>
            <person name="Remnant E.J."/>
            <person name="Van Eeckhoven J."/>
            <person name="Graham B."/>
            <person name="Knapp R.A."/>
            <person name="Langford K.W."/>
            <person name="Kronenberg Z."/>
            <person name="Press M.O."/>
            <person name="Eacker S.M."/>
            <person name="Wilson-Rankin E.E."/>
            <person name="Purcell J."/>
            <person name="Lester P.J."/>
            <person name="Dearden P.K."/>
        </authorList>
    </citation>
    <scope>NUCLEOTIDE SEQUENCE</scope>
    <source>
        <strain evidence="1">Marl-1</strain>
    </source>
</reference>
<dbReference type="AlphaFoldDB" id="A0A834IZ19"/>
<evidence type="ECO:0000313" key="1">
    <source>
        <dbReference type="EMBL" id="KAF7379468.1"/>
    </source>
</evidence>
<sequence>MQIVTPRNDKLTALPDSYETLINCHLLANFVNAFTRSAVPQSRVLGTVEGGDAAAIAASGAASAGAAGATAVTWCLLVA</sequence>